<dbReference type="EMBL" id="JAUSTT010000005">
    <property type="protein sequence ID" value="MDQ0175221.1"/>
    <property type="molecule type" value="Genomic_DNA"/>
</dbReference>
<dbReference type="NCBIfam" id="NF040910">
    <property type="entry name" value="CD1375_fam"/>
    <property type="match status" value="1"/>
</dbReference>
<dbReference type="Proteomes" id="UP001223586">
    <property type="component" value="Unassembled WGS sequence"/>
</dbReference>
<proteinExistence type="predicted"/>
<comment type="caution">
    <text evidence="1">The sequence shown here is derived from an EMBL/GenBank/DDBJ whole genome shotgun (WGS) entry which is preliminary data.</text>
</comment>
<dbReference type="InterPro" id="IPR047907">
    <property type="entry name" value="CD1375-like"/>
</dbReference>
<dbReference type="RefSeq" id="WP_370875633.1">
    <property type="nucleotide sequence ID" value="NZ_JAUSTT010000005.1"/>
</dbReference>
<protein>
    <submittedName>
        <fullName evidence="1">Uncharacterized protein</fullName>
    </submittedName>
</protein>
<reference evidence="1 2" key="1">
    <citation type="submission" date="2023-07" db="EMBL/GenBank/DDBJ databases">
        <title>Genomic Encyclopedia of Type Strains, Phase IV (KMG-IV): sequencing the most valuable type-strain genomes for metagenomic binning, comparative biology and taxonomic classification.</title>
        <authorList>
            <person name="Goeker M."/>
        </authorList>
    </citation>
    <scope>NUCLEOTIDE SEQUENCE [LARGE SCALE GENOMIC DNA]</scope>
    <source>
        <strain evidence="1 2">DSM 23837</strain>
    </source>
</reference>
<sequence>MIYVYVRLIQAGLRELQQVPVIIRSDVQKALVAHKNDDVQHKEMINHV</sequence>
<evidence type="ECO:0000313" key="2">
    <source>
        <dbReference type="Proteomes" id="UP001223586"/>
    </source>
</evidence>
<accession>A0ABT9WPK3</accession>
<evidence type="ECO:0000313" key="1">
    <source>
        <dbReference type="EMBL" id="MDQ0175221.1"/>
    </source>
</evidence>
<gene>
    <name evidence="1" type="ORF">J2S08_001055</name>
</gene>
<keyword evidence="2" id="KW-1185">Reference proteome</keyword>
<organism evidence="1 2">
    <name type="scientific">Bacillus chungangensis</name>
    <dbReference type="NCBI Taxonomy" id="587633"/>
    <lineage>
        <taxon>Bacteria</taxon>
        <taxon>Bacillati</taxon>
        <taxon>Bacillota</taxon>
        <taxon>Bacilli</taxon>
        <taxon>Bacillales</taxon>
        <taxon>Bacillaceae</taxon>
        <taxon>Bacillus</taxon>
    </lineage>
</organism>
<name>A0ABT9WPK3_9BACI</name>